<keyword evidence="3" id="KW-1185">Reference proteome</keyword>
<dbReference type="AlphaFoldDB" id="A0A4Z1HJ41"/>
<accession>A0A4Z1HJ41</accession>
<gene>
    <name evidence="2" type="ORF">BCON_0431g00050</name>
</gene>
<proteinExistence type="predicted"/>
<evidence type="ECO:0000313" key="2">
    <source>
        <dbReference type="EMBL" id="TGO45037.1"/>
    </source>
</evidence>
<dbReference type="Proteomes" id="UP000297527">
    <property type="component" value="Unassembled WGS sequence"/>
</dbReference>
<feature type="compositionally biased region" description="Basic and acidic residues" evidence="1">
    <location>
        <begin position="162"/>
        <end position="182"/>
    </location>
</feature>
<reference evidence="2 3" key="1">
    <citation type="submission" date="2017-12" db="EMBL/GenBank/DDBJ databases">
        <title>Comparative genomics of Botrytis spp.</title>
        <authorList>
            <person name="Valero-Jimenez C.A."/>
            <person name="Tapia P."/>
            <person name="Veloso J."/>
            <person name="Silva-Moreno E."/>
            <person name="Staats M."/>
            <person name="Valdes J.H."/>
            <person name="Van Kan J.A.L."/>
        </authorList>
    </citation>
    <scope>NUCLEOTIDE SEQUENCE [LARGE SCALE GENOMIC DNA]</scope>
    <source>
        <strain evidence="2 3">MUCL11595</strain>
    </source>
</reference>
<organism evidence="2 3">
    <name type="scientific">Botryotinia convoluta</name>
    <dbReference type="NCBI Taxonomy" id="54673"/>
    <lineage>
        <taxon>Eukaryota</taxon>
        <taxon>Fungi</taxon>
        <taxon>Dikarya</taxon>
        <taxon>Ascomycota</taxon>
        <taxon>Pezizomycotina</taxon>
        <taxon>Leotiomycetes</taxon>
        <taxon>Helotiales</taxon>
        <taxon>Sclerotiniaceae</taxon>
        <taxon>Botryotinia</taxon>
    </lineage>
</organism>
<evidence type="ECO:0000313" key="3">
    <source>
        <dbReference type="Proteomes" id="UP000297527"/>
    </source>
</evidence>
<sequence length="548" mass="62874">MGSTYDFRSRDLDIGTNKLICSLFDDEHTTCIFTSALGDIQSQNELVFKPFRRQTQFIYHEYEIYCSLTRDIEEDVVDSMKRLIVQKAQKIYNCCFTNSPYKFTFKETEVSISQKRKGLHENDDASTLPTCPQIQHSINASQAQLGHDEGSPVSIISQTQHGYHEEQERPSTKKPKTAHDQTLKDIQESYQRAYKDGSLRKVPCTDGYPLPVLGTCWDYNKTWSPYVLTSGRRHDLTLDDKKLQQVKKIRTAVENVIPEADEWDIKAKAQGLGCEDMQEILKFIKRSEYSENVDTGDVLFQVANSDDQASQLIQLGNAWVQNADKVLETGKLFRRVAMIRQLIGYSFYRVAEFLRKGKKQCAENINKEALKVFGSHKRRQREQRDAASLWCWAMAILPGWKGRELALYLQIESKMNILQRCNKRSIPALAGEFVAALEAKGQRYDNSSSLEIPGVNIDFATLANGMNRSHAYTPEYISDGDLEYHDRGHNSYNNSLSDPNTLQPYSFEHVGWFADMGPPQNEWNWEIFDEHLRQLNQSAHPVQSAVVF</sequence>
<dbReference type="OrthoDB" id="3551681at2759"/>
<dbReference type="EMBL" id="PQXN01000429">
    <property type="protein sequence ID" value="TGO45037.1"/>
    <property type="molecule type" value="Genomic_DNA"/>
</dbReference>
<feature type="region of interest" description="Disordered" evidence="1">
    <location>
        <begin position="158"/>
        <end position="182"/>
    </location>
</feature>
<comment type="caution">
    <text evidence="2">The sequence shown here is derived from an EMBL/GenBank/DDBJ whole genome shotgun (WGS) entry which is preliminary data.</text>
</comment>
<protein>
    <submittedName>
        <fullName evidence="2">Uncharacterized protein</fullName>
    </submittedName>
</protein>
<evidence type="ECO:0000256" key="1">
    <source>
        <dbReference type="SAM" id="MobiDB-lite"/>
    </source>
</evidence>
<name>A0A4Z1HJ41_9HELO</name>